<protein>
    <recommendedName>
        <fullName evidence="4">Tail fiber protein</fullName>
    </recommendedName>
</protein>
<evidence type="ECO:0008006" key="4">
    <source>
        <dbReference type="Google" id="ProtNLM"/>
    </source>
</evidence>
<gene>
    <name evidence="2" type="ORF">J2Z17_003569</name>
</gene>
<dbReference type="PANTHER" id="PTHR35191">
    <property type="entry name" value="PROPHAGE SIDE TAIL FIBER PROTEIN HOMOLOG STFQ-RELATED"/>
    <property type="match status" value="1"/>
</dbReference>
<proteinExistence type="predicted"/>
<keyword evidence="3" id="KW-1185">Reference proteome</keyword>
<feature type="region of interest" description="Disordered" evidence="1">
    <location>
        <begin position="123"/>
        <end position="143"/>
    </location>
</feature>
<evidence type="ECO:0000256" key="1">
    <source>
        <dbReference type="SAM" id="MobiDB-lite"/>
    </source>
</evidence>
<feature type="region of interest" description="Disordered" evidence="1">
    <location>
        <begin position="53"/>
        <end position="74"/>
    </location>
</feature>
<dbReference type="InterPro" id="IPR051934">
    <property type="entry name" value="Phage_Tail_Fiber_Structural"/>
</dbReference>
<comment type="caution">
    <text evidence="2">The sequence shown here is derived from an EMBL/GenBank/DDBJ whole genome shotgun (WGS) entry which is preliminary data.</text>
</comment>
<accession>A0ABS4E2F7</accession>
<dbReference type="PANTHER" id="PTHR35191:SF1">
    <property type="entry name" value="PROPHAGE SIDE TAIL FIBER PROTEIN HOMOLOG STFQ-RELATED"/>
    <property type="match status" value="1"/>
</dbReference>
<evidence type="ECO:0000313" key="2">
    <source>
        <dbReference type="EMBL" id="MBP1852114.1"/>
    </source>
</evidence>
<reference evidence="2 3" key="1">
    <citation type="submission" date="2021-03" db="EMBL/GenBank/DDBJ databases">
        <title>Genomic Encyclopedia of Type Strains, Phase IV (KMG-IV): sequencing the most valuable type-strain genomes for metagenomic binning, comparative biology and taxonomic classification.</title>
        <authorList>
            <person name="Goeker M."/>
        </authorList>
    </citation>
    <scope>NUCLEOTIDE SEQUENCE [LARGE SCALE GENOMIC DNA]</scope>
    <source>
        <strain evidence="2 3">DSM 21600</strain>
    </source>
</reference>
<organism evidence="2 3">
    <name type="scientific">Rhizobium halophytocola</name>
    <dbReference type="NCBI Taxonomy" id="735519"/>
    <lineage>
        <taxon>Bacteria</taxon>
        <taxon>Pseudomonadati</taxon>
        <taxon>Pseudomonadota</taxon>
        <taxon>Alphaproteobacteria</taxon>
        <taxon>Hyphomicrobiales</taxon>
        <taxon>Rhizobiaceae</taxon>
        <taxon>Rhizobium/Agrobacterium group</taxon>
        <taxon>Rhizobium</taxon>
    </lineage>
</organism>
<evidence type="ECO:0000313" key="3">
    <source>
        <dbReference type="Proteomes" id="UP000759443"/>
    </source>
</evidence>
<dbReference type="Proteomes" id="UP000759443">
    <property type="component" value="Unassembled WGS sequence"/>
</dbReference>
<dbReference type="RefSeq" id="WP_209946962.1">
    <property type="nucleotide sequence ID" value="NZ_JAGGJU010000010.1"/>
</dbReference>
<name>A0ABS4E2F7_9HYPH</name>
<dbReference type="EMBL" id="JAGGJU010000010">
    <property type="protein sequence ID" value="MBP1852114.1"/>
    <property type="molecule type" value="Genomic_DNA"/>
</dbReference>
<sequence length="518" mass="52761">MTVENVTVNQHYPLPDPSNATADDVLHLIDALQAIDIDVVTIFGQLVQKAGVNSPNLAGTPTAPTQPAGSNDNTIATTGHVQLALNAFVNEASSAIQVVQDLQAALGDNDLADALTQQLQEKAPLASPALTGTPTAPTPDTADNGNIIATTAFVQAVKAAVLGPVAAKFDTLAKLAAAMGGDENFATTLNQALALKAPLASPVFTGTPSAPTQGLGEDSTRLANTAFVQNALDDFSTSLATTLGSYAKLASPGLTGNPTVPTQAAGNNSTRIANTAFVTGAVNAAKQLADNASQLGGQAPGYYLALANATGTLNNARLSGDYSFGNLTLSGEIIANGGVRFNGGSNYDGITYDDGDNSYSFFSDGSVSGTIIRAGRYLDASGNDVVYDTRTLTAGNGLSGGGNLAANRTFTLGTPSSITNSTSNSVSSTTHSHALGFVAAEVYTGSSSTVTNYPVGHFIAVYKSAANAINATLIPCLNTNKNYLFVDASHGDAGSALSGTWRTRGTVGDYYYIAQRVA</sequence>